<comment type="caution">
    <text evidence="4">The sequence shown here is derived from an EMBL/GenBank/DDBJ whole genome shotgun (WGS) entry which is preliminary data.</text>
</comment>
<dbReference type="InterPro" id="IPR016032">
    <property type="entry name" value="Sig_transdc_resp-reg_C-effctor"/>
</dbReference>
<evidence type="ECO:0000313" key="4">
    <source>
        <dbReference type="EMBL" id="MFC5499679.1"/>
    </source>
</evidence>
<name>A0ABW0NH21_9BURK</name>
<evidence type="ECO:0000256" key="2">
    <source>
        <dbReference type="PROSITE-ProRule" id="PRU01091"/>
    </source>
</evidence>
<dbReference type="EMBL" id="JBHSMF010000009">
    <property type="protein sequence ID" value="MFC5499679.1"/>
    <property type="molecule type" value="Genomic_DNA"/>
</dbReference>
<reference evidence="5" key="1">
    <citation type="journal article" date="2019" name="Int. J. Syst. Evol. Microbiol.">
        <title>The Global Catalogue of Microorganisms (GCM) 10K type strain sequencing project: providing services to taxonomists for standard genome sequencing and annotation.</title>
        <authorList>
            <consortium name="The Broad Institute Genomics Platform"/>
            <consortium name="The Broad Institute Genome Sequencing Center for Infectious Disease"/>
            <person name="Wu L."/>
            <person name="Ma J."/>
        </authorList>
    </citation>
    <scope>NUCLEOTIDE SEQUENCE [LARGE SCALE GENOMIC DNA]</scope>
    <source>
        <strain evidence="5">CCUG 57401</strain>
    </source>
</reference>
<feature type="DNA-binding region" description="OmpR/PhoB-type" evidence="2">
    <location>
        <begin position="6"/>
        <end position="105"/>
    </location>
</feature>
<protein>
    <submittedName>
        <fullName evidence="4">Helix-turn-helix domain-containing protein</fullName>
    </submittedName>
</protein>
<dbReference type="SUPFAM" id="SSF46894">
    <property type="entry name" value="C-terminal effector domain of the bipartite response regulators"/>
    <property type="match status" value="1"/>
</dbReference>
<proteinExistence type="predicted"/>
<dbReference type="Pfam" id="PF00486">
    <property type="entry name" value="Trans_reg_C"/>
    <property type="match status" value="1"/>
</dbReference>
<accession>A0ABW0NH21</accession>
<dbReference type="InterPro" id="IPR036388">
    <property type="entry name" value="WH-like_DNA-bd_sf"/>
</dbReference>
<sequence length="105" mass="10947">MREAAVPAASYGDLALVGDGRLVQVRGEVVALPEPELQLVASLVRAQGRAVRRTVLELKAWGIWQTVSPGALAGAIQRLRAQLAMLGSGVGISGSPELGYALTRS</sequence>
<dbReference type="Proteomes" id="UP001596037">
    <property type="component" value="Unassembled WGS sequence"/>
</dbReference>
<keyword evidence="5" id="KW-1185">Reference proteome</keyword>
<dbReference type="Gene3D" id="1.10.10.10">
    <property type="entry name" value="Winged helix-like DNA-binding domain superfamily/Winged helix DNA-binding domain"/>
    <property type="match status" value="1"/>
</dbReference>
<evidence type="ECO:0000256" key="1">
    <source>
        <dbReference type="ARBA" id="ARBA00023125"/>
    </source>
</evidence>
<keyword evidence="1 2" id="KW-0238">DNA-binding</keyword>
<dbReference type="RefSeq" id="WP_376851891.1">
    <property type="nucleotide sequence ID" value="NZ_JBHSMF010000009.1"/>
</dbReference>
<feature type="domain" description="OmpR/PhoB-type" evidence="3">
    <location>
        <begin position="6"/>
        <end position="105"/>
    </location>
</feature>
<dbReference type="InterPro" id="IPR001867">
    <property type="entry name" value="OmpR/PhoB-type_DNA-bd"/>
</dbReference>
<gene>
    <name evidence="4" type="ORF">ACFPOE_19205</name>
</gene>
<evidence type="ECO:0000259" key="3">
    <source>
        <dbReference type="PROSITE" id="PS51755"/>
    </source>
</evidence>
<dbReference type="SMART" id="SM00862">
    <property type="entry name" value="Trans_reg_C"/>
    <property type="match status" value="1"/>
</dbReference>
<organism evidence="4 5">
    <name type="scientific">Caenimonas terrae</name>
    <dbReference type="NCBI Taxonomy" id="696074"/>
    <lineage>
        <taxon>Bacteria</taxon>
        <taxon>Pseudomonadati</taxon>
        <taxon>Pseudomonadota</taxon>
        <taxon>Betaproteobacteria</taxon>
        <taxon>Burkholderiales</taxon>
        <taxon>Comamonadaceae</taxon>
        <taxon>Caenimonas</taxon>
    </lineage>
</organism>
<evidence type="ECO:0000313" key="5">
    <source>
        <dbReference type="Proteomes" id="UP001596037"/>
    </source>
</evidence>
<dbReference type="PROSITE" id="PS51755">
    <property type="entry name" value="OMPR_PHOB"/>
    <property type="match status" value="1"/>
</dbReference>